<name>F0SG81_RUBBR</name>
<dbReference type="InterPro" id="IPR005182">
    <property type="entry name" value="YdbS-like_PH"/>
</dbReference>
<proteinExistence type="predicted"/>
<dbReference type="KEGG" id="pbs:Plabr_1813"/>
<dbReference type="eggNOG" id="COG3428">
    <property type="taxonomic scope" value="Bacteria"/>
</dbReference>
<keyword evidence="2" id="KW-0472">Membrane</keyword>
<organism evidence="4 5">
    <name type="scientific">Rubinisphaera brasiliensis (strain ATCC 49424 / DSM 5305 / JCM 21570 / IAM 15109 / NBRC 103401 / IFAM 1448)</name>
    <name type="common">Planctomyces brasiliensis</name>
    <dbReference type="NCBI Taxonomy" id="756272"/>
    <lineage>
        <taxon>Bacteria</taxon>
        <taxon>Pseudomonadati</taxon>
        <taxon>Planctomycetota</taxon>
        <taxon>Planctomycetia</taxon>
        <taxon>Planctomycetales</taxon>
        <taxon>Planctomycetaceae</taxon>
        <taxon>Rubinisphaera</taxon>
    </lineage>
</organism>
<dbReference type="EMBL" id="CP002546">
    <property type="protein sequence ID" value="ADY59423.1"/>
    <property type="molecule type" value="Genomic_DNA"/>
</dbReference>
<feature type="transmembrane region" description="Helical" evidence="2">
    <location>
        <begin position="68"/>
        <end position="86"/>
    </location>
</feature>
<dbReference type="HOGENOM" id="CLU_1389315_0_0_0"/>
<dbReference type="Proteomes" id="UP000006860">
    <property type="component" value="Chromosome"/>
</dbReference>
<feature type="region of interest" description="Disordered" evidence="1">
    <location>
        <begin position="1"/>
        <end position="47"/>
    </location>
</feature>
<keyword evidence="5" id="KW-1185">Reference proteome</keyword>
<feature type="compositionally biased region" description="Basic and acidic residues" evidence="1">
    <location>
        <begin position="1"/>
        <end position="30"/>
    </location>
</feature>
<feature type="transmembrane region" description="Helical" evidence="2">
    <location>
        <begin position="92"/>
        <end position="113"/>
    </location>
</feature>
<evidence type="ECO:0000313" key="4">
    <source>
        <dbReference type="EMBL" id="ADY59423.1"/>
    </source>
</evidence>
<evidence type="ECO:0000256" key="1">
    <source>
        <dbReference type="SAM" id="MobiDB-lite"/>
    </source>
</evidence>
<gene>
    <name evidence="4" type="ordered locus">Plabr_1813</name>
</gene>
<evidence type="ECO:0000313" key="5">
    <source>
        <dbReference type="Proteomes" id="UP000006860"/>
    </source>
</evidence>
<dbReference type="RefSeq" id="WP_013628150.1">
    <property type="nucleotide sequence ID" value="NC_015174.1"/>
</dbReference>
<dbReference type="PANTHER" id="PTHR37938:SF1">
    <property type="entry name" value="BLL0215 PROTEIN"/>
    <property type="match status" value="1"/>
</dbReference>
<protein>
    <submittedName>
        <fullName evidence="4">Membrane-flanked domain DUF304</fullName>
    </submittedName>
</protein>
<keyword evidence="2" id="KW-0812">Transmembrane</keyword>
<sequence>METHSTIKKRQDDRYVRTSEHDPQEYERAQRPQPTTPEGAEEEVEVPRKEKALIEVHPAMFGNHPATYLFYWALVVGGIIGAAMFWMAGAVFSGTLCLIATAWGGVFLAAWWIRLQFRVLRITEKRTLFRKGIFSKATNEVQHDDVRNIQMDQTFFQRLVGVGDLAISSSGQDDMEIDVRGISRPEEVVQLIRRYQ</sequence>
<dbReference type="AlphaFoldDB" id="F0SG81"/>
<dbReference type="OrthoDB" id="288063at2"/>
<keyword evidence="2" id="KW-1133">Transmembrane helix</keyword>
<dbReference type="STRING" id="756272.Plabr_1813"/>
<reference evidence="5" key="1">
    <citation type="submission" date="2011-02" db="EMBL/GenBank/DDBJ databases">
        <title>The complete genome of Planctomyces brasiliensis DSM 5305.</title>
        <authorList>
            <person name="Lucas S."/>
            <person name="Copeland A."/>
            <person name="Lapidus A."/>
            <person name="Bruce D."/>
            <person name="Goodwin L."/>
            <person name="Pitluck S."/>
            <person name="Kyrpides N."/>
            <person name="Mavromatis K."/>
            <person name="Pagani I."/>
            <person name="Ivanova N."/>
            <person name="Ovchinnikova G."/>
            <person name="Lu M."/>
            <person name="Detter J.C."/>
            <person name="Han C."/>
            <person name="Land M."/>
            <person name="Hauser L."/>
            <person name="Markowitz V."/>
            <person name="Cheng J.-F."/>
            <person name="Hugenholtz P."/>
            <person name="Woyke T."/>
            <person name="Wu D."/>
            <person name="Tindall B."/>
            <person name="Pomrenke H.G."/>
            <person name="Brambilla E."/>
            <person name="Klenk H.-P."/>
            <person name="Eisen J.A."/>
        </authorList>
    </citation>
    <scope>NUCLEOTIDE SEQUENCE [LARGE SCALE GENOMIC DNA]</scope>
    <source>
        <strain evidence="5">ATCC 49424 / DSM 5305 / JCM 21570 / NBRC 103401 / IFAM 1448</strain>
    </source>
</reference>
<dbReference type="PANTHER" id="PTHR37938">
    <property type="entry name" value="BLL0215 PROTEIN"/>
    <property type="match status" value="1"/>
</dbReference>
<feature type="domain" description="YdbS-like PH" evidence="3">
    <location>
        <begin position="118"/>
        <end position="191"/>
    </location>
</feature>
<dbReference type="Pfam" id="PF03703">
    <property type="entry name" value="bPH_2"/>
    <property type="match status" value="1"/>
</dbReference>
<accession>F0SG81</accession>
<evidence type="ECO:0000256" key="2">
    <source>
        <dbReference type="SAM" id="Phobius"/>
    </source>
</evidence>
<evidence type="ECO:0000259" key="3">
    <source>
        <dbReference type="Pfam" id="PF03703"/>
    </source>
</evidence>